<dbReference type="SMART" id="SM00318">
    <property type="entry name" value="SNc"/>
    <property type="match status" value="1"/>
</dbReference>
<reference evidence="5" key="1">
    <citation type="submission" date="2022-11" db="EMBL/GenBank/DDBJ databases">
        <title>Biodiversity and phylogenetic relationships of bacteria.</title>
        <authorList>
            <person name="Machado R.A.R."/>
            <person name="Bhat A."/>
            <person name="Loulou A."/>
            <person name="Kallel S."/>
        </authorList>
    </citation>
    <scope>NUCLEOTIDE SEQUENCE</scope>
    <source>
        <strain evidence="5">K-TC2</strain>
    </source>
</reference>
<keyword evidence="2" id="KW-0255">Endonuclease</keyword>
<keyword evidence="6" id="KW-1185">Reference proteome</keyword>
<sequence>MTAATGAEPAERTAGPNECRLVDGETGLVASVVDGDTLVLDSGLEVRLVGIQAPKLPLGRPDFTAWPLAEEAKTALERMALGQAAQLRYGGARRDRYGRALAHVEILPEDGEVLWLQREMVASGLARVYSFADNRQCVGALMKVERDARKSGLGLWPDPYYAIRPATDPGLATRHDVYDLVEGRVVSVGERGPIAYLDFGRDWSTDFTAVVTAEAIAALAEDGIAVAALRGQRVRLRGWIESHDGPSLRVTHPEQLELLDQW</sequence>
<name>A0A9X3IMD4_9HYPH</name>
<evidence type="ECO:0000256" key="2">
    <source>
        <dbReference type="ARBA" id="ARBA00022759"/>
    </source>
</evidence>
<evidence type="ECO:0000259" key="4">
    <source>
        <dbReference type="PROSITE" id="PS50830"/>
    </source>
</evidence>
<proteinExistence type="predicted"/>
<dbReference type="InterPro" id="IPR016071">
    <property type="entry name" value="Staphylococal_nuclease_OB-fold"/>
</dbReference>
<comment type="caution">
    <text evidence="5">The sequence shown here is derived from an EMBL/GenBank/DDBJ whole genome shotgun (WGS) entry which is preliminary data.</text>
</comment>
<dbReference type="PANTHER" id="PTHR12302">
    <property type="entry name" value="EBNA2 BINDING PROTEIN P100"/>
    <property type="match status" value="1"/>
</dbReference>
<dbReference type="Gene3D" id="2.40.50.90">
    <property type="match status" value="1"/>
</dbReference>
<evidence type="ECO:0000313" key="5">
    <source>
        <dbReference type="EMBL" id="MCX5571443.1"/>
    </source>
</evidence>
<dbReference type="EMBL" id="JAPKNK010000010">
    <property type="protein sequence ID" value="MCX5571443.1"/>
    <property type="molecule type" value="Genomic_DNA"/>
</dbReference>
<dbReference type="PANTHER" id="PTHR12302:SF3">
    <property type="entry name" value="SERINE_THREONINE-PROTEIN KINASE 31"/>
    <property type="match status" value="1"/>
</dbReference>
<organism evidence="5 6">
    <name type="scientific">Kaistia nematophila</name>
    <dbReference type="NCBI Taxonomy" id="2994654"/>
    <lineage>
        <taxon>Bacteria</taxon>
        <taxon>Pseudomonadati</taxon>
        <taxon>Pseudomonadota</taxon>
        <taxon>Alphaproteobacteria</taxon>
        <taxon>Hyphomicrobiales</taxon>
        <taxon>Kaistiaceae</taxon>
        <taxon>Kaistia</taxon>
    </lineage>
</organism>
<dbReference type="PROSITE" id="PS50830">
    <property type="entry name" value="TNASE_3"/>
    <property type="match status" value="1"/>
</dbReference>
<evidence type="ECO:0000256" key="3">
    <source>
        <dbReference type="ARBA" id="ARBA00022801"/>
    </source>
</evidence>
<dbReference type="AlphaFoldDB" id="A0A9X3IMD4"/>
<evidence type="ECO:0000256" key="1">
    <source>
        <dbReference type="ARBA" id="ARBA00022722"/>
    </source>
</evidence>
<evidence type="ECO:0000313" key="6">
    <source>
        <dbReference type="Proteomes" id="UP001144805"/>
    </source>
</evidence>
<accession>A0A9X3IMD4</accession>
<keyword evidence="1" id="KW-0540">Nuclease</keyword>
<dbReference type="Proteomes" id="UP001144805">
    <property type="component" value="Unassembled WGS sequence"/>
</dbReference>
<gene>
    <name evidence="5" type="ORF">OSH07_19745</name>
</gene>
<keyword evidence="3" id="KW-0378">Hydrolase</keyword>
<dbReference type="GO" id="GO:0004519">
    <property type="term" value="F:endonuclease activity"/>
    <property type="evidence" value="ECO:0007669"/>
    <property type="project" value="UniProtKB-KW"/>
</dbReference>
<feature type="domain" description="TNase-like" evidence="4">
    <location>
        <begin position="23"/>
        <end position="158"/>
    </location>
</feature>
<dbReference type="RefSeq" id="WP_266340403.1">
    <property type="nucleotide sequence ID" value="NZ_JAPKNK010000010.1"/>
</dbReference>
<dbReference type="SUPFAM" id="SSF50199">
    <property type="entry name" value="Staphylococcal nuclease"/>
    <property type="match status" value="1"/>
</dbReference>
<dbReference type="GO" id="GO:0016787">
    <property type="term" value="F:hydrolase activity"/>
    <property type="evidence" value="ECO:0007669"/>
    <property type="project" value="UniProtKB-KW"/>
</dbReference>
<dbReference type="InterPro" id="IPR035437">
    <property type="entry name" value="SNase_OB-fold_sf"/>
</dbReference>
<protein>
    <submittedName>
        <fullName evidence="5">Thermonuclease family protein</fullName>
    </submittedName>
</protein>
<dbReference type="Pfam" id="PF00565">
    <property type="entry name" value="SNase"/>
    <property type="match status" value="1"/>
</dbReference>